<gene>
    <name evidence="2" type="ORF">PoMZ_10755</name>
</gene>
<feature type="region of interest" description="Disordered" evidence="1">
    <location>
        <begin position="260"/>
        <end position="286"/>
    </location>
</feature>
<proteinExistence type="predicted"/>
<evidence type="ECO:0000313" key="2">
    <source>
        <dbReference type="EMBL" id="QBZ55039.1"/>
    </source>
</evidence>
<reference evidence="2 3" key="1">
    <citation type="journal article" date="2019" name="Mol. Biol. Evol.">
        <title>Blast fungal genomes show frequent chromosomal changes, gene gains and losses, and effector gene turnover.</title>
        <authorList>
            <person name="Gomez Luciano L.B."/>
            <person name="Jason Tsai I."/>
            <person name="Chuma I."/>
            <person name="Tosa Y."/>
            <person name="Chen Y.H."/>
            <person name="Li J.Y."/>
            <person name="Li M.Y."/>
            <person name="Jade Lu M.Y."/>
            <person name="Nakayashiki H."/>
            <person name="Li W.H."/>
        </authorList>
    </citation>
    <scope>NUCLEOTIDE SEQUENCE [LARGE SCALE GENOMIC DNA]</scope>
    <source>
        <strain evidence="2">MZ5-1-6</strain>
    </source>
</reference>
<protein>
    <submittedName>
        <fullName evidence="2">Uncharacterized protein</fullName>
    </submittedName>
</protein>
<organism evidence="2 3">
    <name type="scientific">Pyricularia oryzae</name>
    <name type="common">Rice blast fungus</name>
    <name type="synonym">Magnaporthe oryzae</name>
    <dbReference type="NCBI Taxonomy" id="318829"/>
    <lineage>
        <taxon>Eukaryota</taxon>
        <taxon>Fungi</taxon>
        <taxon>Dikarya</taxon>
        <taxon>Ascomycota</taxon>
        <taxon>Pezizomycotina</taxon>
        <taxon>Sordariomycetes</taxon>
        <taxon>Sordariomycetidae</taxon>
        <taxon>Magnaporthales</taxon>
        <taxon>Pyriculariaceae</taxon>
        <taxon>Pyricularia</taxon>
    </lineage>
</organism>
<evidence type="ECO:0000256" key="1">
    <source>
        <dbReference type="SAM" id="MobiDB-lite"/>
    </source>
</evidence>
<dbReference type="Proteomes" id="UP000294847">
    <property type="component" value="Chromosome 1"/>
</dbReference>
<evidence type="ECO:0000313" key="3">
    <source>
        <dbReference type="Proteomes" id="UP000294847"/>
    </source>
</evidence>
<accession>A0A4P7MYG1</accession>
<feature type="compositionally biased region" description="Polar residues" evidence="1">
    <location>
        <begin position="268"/>
        <end position="279"/>
    </location>
</feature>
<dbReference type="AlphaFoldDB" id="A0A4P7MYG1"/>
<sequence>MSSYHKTQIPVICRTKINVKTLRIFLNAATASLEPLNRHVVILADPSSNLTDVVTCDSDEAALASVKPLATADRDSGKPMDDLLTSIVAARNKDINKQIAIQLDEPALSDSGTCFVSVPILDATEYSPQTDPTIGFRCRFAHVGAAIAELDDLEALNTPFQRGNQLRNESVRCGGVWDPSVLARLSSQPSLLDQNMATFKPFKGIPPPSRFHTRDMFPVFITAPDGISLDTLNGFISEAYEPYREMDELPVTLSIVDRYEPSPRPASPAQNSGGPTTAPLSAPPSIPEAFASASPQACSALARSRFPAQPDLAWDCFVLLDALTEATRTVVVDAHDGDIQRIHISMFQCHGCIVGVGSYVMDHATMNKMYRLAPARFSQGTSKPLVHFIHQPSPICAKNRWCKKS</sequence>
<name>A0A4P7MYG1_PYROR</name>
<dbReference type="EMBL" id="CP034204">
    <property type="protein sequence ID" value="QBZ55039.1"/>
    <property type="molecule type" value="Genomic_DNA"/>
</dbReference>